<protein>
    <submittedName>
        <fullName evidence="3">Glutamic acid-rich protein-like</fullName>
    </submittedName>
</protein>
<dbReference type="RefSeq" id="XP_026543133.1">
    <property type="nucleotide sequence ID" value="XM_026687348.1"/>
</dbReference>
<gene>
    <name evidence="3" type="primary">LOC113425268</name>
</gene>
<dbReference type="Proteomes" id="UP000504612">
    <property type="component" value="Unplaced"/>
</dbReference>
<dbReference type="GeneID" id="113425268"/>
<evidence type="ECO:0000313" key="3">
    <source>
        <dbReference type="RefSeq" id="XP_026543133.1"/>
    </source>
</evidence>
<keyword evidence="2" id="KW-1185">Reference proteome</keyword>
<feature type="region of interest" description="Disordered" evidence="1">
    <location>
        <begin position="1"/>
        <end position="131"/>
    </location>
</feature>
<sequence length="369" mass="43897">MPRGKRRRKSWSRDDYRCRHAARRRREQESEEARAARLLDQRLRTKKNREKETEEERHARRQNDKERQRRKRKKETEEERDARLQDQRERTKRRRYEETEEERAARLQKDRERHRMRRQAQTKTKQEDPLENTWQREISARVAEPDACLRLQGLHRERAKQNGQLIWCNVSAELRGGPTMEEEKGVVVCKEKEGTENGGRDPFIVQVRTIRGFLTKGGPSHIKMESEDEIHQCWDSQRQELLKRTAGFPAAPSLLEEDTKGFLASLGRVKKDLQEGSSGKTRGKVVPQRDPNINRKVRTGRKKLDFCMKVKAEETLEEVDLESQRLLHLRQFIPQDAEEMPRNLEGTKLKPPKFEEEAFEIVKVKVPWR</sequence>
<feature type="compositionally biased region" description="Basic residues" evidence="1">
    <location>
        <begin position="1"/>
        <end position="10"/>
    </location>
</feature>
<dbReference type="KEGG" id="nss:113425268"/>
<organism evidence="2 3">
    <name type="scientific">Notechis scutatus</name>
    <name type="common">mainland tiger snake</name>
    <dbReference type="NCBI Taxonomy" id="8663"/>
    <lineage>
        <taxon>Eukaryota</taxon>
        <taxon>Metazoa</taxon>
        <taxon>Chordata</taxon>
        <taxon>Craniata</taxon>
        <taxon>Vertebrata</taxon>
        <taxon>Euteleostomi</taxon>
        <taxon>Lepidosauria</taxon>
        <taxon>Squamata</taxon>
        <taxon>Bifurcata</taxon>
        <taxon>Unidentata</taxon>
        <taxon>Episquamata</taxon>
        <taxon>Toxicofera</taxon>
        <taxon>Serpentes</taxon>
        <taxon>Colubroidea</taxon>
        <taxon>Elapidae</taxon>
        <taxon>Hydrophiinae</taxon>
        <taxon>Notechis</taxon>
    </lineage>
</organism>
<evidence type="ECO:0000256" key="1">
    <source>
        <dbReference type="SAM" id="MobiDB-lite"/>
    </source>
</evidence>
<reference evidence="3" key="1">
    <citation type="submission" date="2025-08" db="UniProtKB">
        <authorList>
            <consortium name="RefSeq"/>
        </authorList>
    </citation>
    <scope>IDENTIFICATION</scope>
</reference>
<feature type="region of interest" description="Disordered" evidence="1">
    <location>
        <begin position="273"/>
        <end position="294"/>
    </location>
</feature>
<feature type="compositionally biased region" description="Basic and acidic residues" evidence="1">
    <location>
        <begin position="74"/>
        <end position="89"/>
    </location>
</feature>
<evidence type="ECO:0000313" key="2">
    <source>
        <dbReference type="Proteomes" id="UP000504612"/>
    </source>
</evidence>
<accession>A0A6J1VR85</accession>
<feature type="compositionally biased region" description="Basic and acidic residues" evidence="1">
    <location>
        <begin position="102"/>
        <end position="113"/>
    </location>
</feature>
<proteinExistence type="predicted"/>
<name>A0A6J1VR85_9SAUR</name>
<dbReference type="AlphaFoldDB" id="A0A6J1VR85"/>
<feature type="compositionally biased region" description="Basic and acidic residues" evidence="1">
    <location>
        <begin position="26"/>
        <end position="67"/>
    </location>
</feature>